<feature type="transmembrane region" description="Helical" evidence="1">
    <location>
        <begin position="6"/>
        <end position="23"/>
    </location>
</feature>
<organism evidence="3 4">
    <name type="scientific">Geobacter soli</name>
    <dbReference type="NCBI Taxonomy" id="1510391"/>
    <lineage>
        <taxon>Bacteria</taxon>
        <taxon>Pseudomonadati</taxon>
        <taxon>Thermodesulfobacteriota</taxon>
        <taxon>Desulfuromonadia</taxon>
        <taxon>Geobacterales</taxon>
        <taxon>Geobacteraceae</taxon>
        <taxon>Geobacter</taxon>
    </lineage>
</organism>
<dbReference type="InterPro" id="IPR001509">
    <property type="entry name" value="Epimerase_deHydtase"/>
</dbReference>
<gene>
    <name evidence="3" type="ORF">SE37_04775</name>
</gene>
<evidence type="ECO:0000259" key="2">
    <source>
        <dbReference type="Pfam" id="PF01370"/>
    </source>
</evidence>
<dbReference type="InterPro" id="IPR050177">
    <property type="entry name" value="Lipid_A_modif_metabolic_enz"/>
</dbReference>
<accession>A0A0C1TTP2</accession>
<keyword evidence="4" id="KW-1185">Reference proteome</keyword>
<dbReference type="Gene3D" id="3.40.50.720">
    <property type="entry name" value="NAD(P)-binding Rossmann-like Domain"/>
    <property type="match status" value="1"/>
</dbReference>
<dbReference type="Proteomes" id="UP000031433">
    <property type="component" value="Unassembled WGS sequence"/>
</dbReference>
<protein>
    <submittedName>
        <fullName evidence="3">Epimerase</fullName>
    </submittedName>
</protein>
<keyword evidence="1" id="KW-0472">Membrane</keyword>
<keyword evidence="1" id="KW-0812">Transmembrane</keyword>
<name>A0A0C1TTP2_9BACT</name>
<evidence type="ECO:0000313" key="3">
    <source>
        <dbReference type="EMBL" id="KIE44144.1"/>
    </source>
</evidence>
<keyword evidence="1" id="KW-1133">Transmembrane helix</keyword>
<dbReference type="SUPFAM" id="SSF51735">
    <property type="entry name" value="NAD(P)-binding Rossmann-fold domains"/>
    <property type="match status" value="1"/>
</dbReference>
<proteinExistence type="predicted"/>
<dbReference type="InterPro" id="IPR036291">
    <property type="entry name" value="NAD(P)-bd_dom_sf"/>
</dbReference>
<sequence>MHERVLVTGAAGYIGSVLVRILLGKGYRVKGFDNLSFGGEALIGVYNHPGFEFVKGDIRNDEDLRNALEGVGAVVHLAAIVGDPACAKQPELATDINWHGARKLYDLCCETRGIKRFIFASTCSNYGKMPGEGYLNEESPLKPVSLYAELKVKFEQYLLQSKTRPDFIPTALRFATVYGLSPRLRFDLTVNEFTREVALGKELEIFGEQFWRPYCHVEDLARGCVHVLESDPAAVDHNVFGVGDTRENYQKAMIAEELLKVIPDARIRYVSRSEDPRDYRVDFSKIRNELGFEITRTVPDGIREIYRILKDGIISEPYSKAYQNI</sequence>
<dbReference type="EMBL" id="JXBL01000001">
    <property type="protein sequence ID" value="KIE44144.1"/>
    <property type="molecule type" value="Genomic_DNA"/>
</dbReference>
<dbReference type="PANTHER" id="PTHR43245">
    <property type="entry name" value="BIFUNCTIONAL POLYMYXIN RESISTANCE PROTEIN ARNA"/>
    <property type="match status" value="1"/>
</dbReference>
<evidence type="ECO:0000313" key="4">
    <source>
        <dbReference type="Proteomes" id="UP000031433"/>
    </source>
</evidence>
<comment type="caution">
    <text evidence="3">The sequence shown here is derived from an EMBL/GenBank/DDBJ whole genome shotgun (WGS) entry which is preliminary data.</text>
</comment>
<feature type="domain" description="NAD-dependent epimerase/dehydratase" evidence="2">
    <location>
        <begin position="5"/>
        <end position="239"/>
    </location>
</feature>
<dbReference type="AlphaFoldDB" id="A0A0C1TTP2"/>
<evidence type="ECO:0000256" key="1">
    <source>
        <dbReference type="SAM" id="Phobius"/>
    </source>
</evidence>
<dbReference type="PANTHER" id="PTHR43245:SF23">
    <property type="entry name" value="NAD(P)-BINDING DOMAIN-CONTAINING PROTEIN"/>
    <property type="match status" value="1"/>
</dbReference>
<dbReference type="Pfam" id="PF01370">
    <property type="entry name" value="Epimerase"/>
    <property type="match status" value="1"/>
</dbReference>
<reference evidence="3 4" key="1">
    <citation type="submission" date="2015-01" db="EMBL/GenBank/DDBJ databases">
        <title>Genome sequence of the anaerobic bacterium Geobacter soli GSS01, a dissimilatory Fe(III) reducer from soil.</title>
        <authorList>
            <person name="Yang G."/>
            <person name="Zhou S."/>
        </authorList>
    </citation>
    <scope>NUCLEOTIDE SEQUENCE [LARGE SCALE GENOMIC DNA]</scope>
    <source>
        <strain evidence="3 4">GSS01</strain>
    </source>
</reference>
<dbReference type="RefSeq" id="WP_039648190.1">
    <property type="nucleotide sequence ID" value="NZ_JXBL01000001.1"/>
</dbReference>